<dbReference type="AlphaFoldDB" id="A0A139SP32"/>
<evidence type="ECO:0000256" key="2">
    <source>
        <dbReference type="ARBA" id="ARBA00022490"/>
    </source>
</evidence>
<accession>A0A139SP32</accession>
<dbReference type="GO" id="GO:0006457">
    <property type="term" value="P:protein folding"/>
    <property type="evidence" value="ECO:0007669"/>
    <property type="project" value="InterPro"/>
</dbReference>
<feature type="region of interest" description="Disordered" evidence="6">
    <location>
        <begin position="136"/>
        <end position="181"/>
    </location>
</feature>
<name>A0A139SP32_9BACT</name>
<evidence type="ECO:0000313" key="9">
    <source>
        <dbReference type="Proteomes" id="UP000070058"/>
    </source>
</evidence>
<organism evidence="8 9">
    <name type="scientific">Cephaloticoccus primus</name>
    <dbReference type="NCBI Taxonomy" id="1548207"/>
    <lineage>
        <taxon>Bacteria</taxon>
        <taxon>Pseudomonadati</taxon>
        <taxon>Verrucomicrobiota</taxon>
        <taxon>Opitutia</taxon>
        <taxon>Opitutales</taxon>
        <taxon>Opitutaceae</taxon>
        <taxon>Cephaloticoccus</taxon>
    </lineage>
</organism>
<feature type="domain" description="UreE urease accessory N-terminal" evidence="7">
    <location>
        <begin position="1"/>
        <end position="64"/>
    </location>
</feature>
<comment type="function">
    <text evidence="5">Involved in urease metallocenter assembly. Binds nickel. Probably functions as a nickel donor during metallocenter assembly.</text>
</comment>
<dbReference type="GO" id="GO:0005737">
    <property type="term" value="C:cytoplasm"/>
    <property type="evidence" value="ECO:0007669"/>
    <property type="project" value="UniProtKB-SubCell"/>
</dbReference>
<dbReference type="GO" id="GO:0019627">
    <property type="term" value="P:urea metabolic process"/>
    <property type="evidence" value="ECO:0007669"/>
    <property type="project" value="InterPro"/>
</dbReference>
<dbReference type="STRING" id="1548207.AXK11_00560"/>
<dbReference type="SUPFAM" id="SSF69287">
    <property type="entry name" value="Urease metallochaperone UreE, N-terminal domain"/>
    <property type="match status" value="1"/>
</dbReference>
<dbReference type="GO" id="GO:0016151">
    <property type="term" value="F:nickel cation binding"/>
    <property type="evidence" value="ECO:0007669"/>
    <property type="project" value="UniProtKB-UniRule"/>
</dbReference>
<dbReference type="SMART" id="SM00988">
    <property type="entry name" value="UreE_N"/>
    <property type="match status" value="1"/>
</dbReference>
<evidence type="ECO:0000313" key="8">
    <source>
        <dbReference type="EMBL" id="KXU36365.1"/>
    </source>
</evidence>
<dbReference type="NCBIfam" id="NF009751">
    <property type="entry name" value="PRK13261.1-1"/>
    <property type="match status" value="1"/>
</dbReference>
<dbReference type="Proteomes" id="UP000070058">
    <property type="component" value="Unassembled WGS sequence"/>
</dbReference>
<dbReference type="GO" id="GO:0051082">
    <property type="term" value="F:unfolded protein binding"/>
    <property type="evidence" value="ECO:0007669"/>
    <property type="project" value="UniProtKB-UniRule"/>
</dbReference>
<reference evidence="9" key="1">
    <citation type="submission" date="2016-02" db="EMBL/GenBank/DDBJ databases">
        <authorList>
            <person name="Sanders J.G."/>
            <person name="Lin J.Y."/>
            <person name="Wertz J.T."/>
            <person name="Russell J.A."/>
            <person name="Moreau C.S."/>
            <person name="Powell S."/>
        </authorList>
    </citation>
    <scope>NUCLEOTIDE SEQUENCE [LARGE SCALE GENOMIC DNA]</scope>
    <source>
        <strain evidence="9">CAG34</strain>
    </source>
</reference>
<dbReference type="Gene3D" id="3.30.70.790">
    <property type="entry name" value="UreE, C-terminal domain"/>
    <property type="match status" value="1"/>
</dbReference>
<dbReference type="SUPFAM" id="SSF69737">
    <property type="entry name" value="Urease metallochaperone UreE, C-terminal domain"/>
    <property type="match status" value="1"/>
</dbReference>
<keyword evidence="9" id="KW-1185">Reference proteome</keyword>
<dbReference type="InterPro" id="IPR007864">
    <property type="entry name" value="UreE_C_dom"/>
</dbReference>
<evidence type="ECO:0000256" key="1">
    <source>
        <dbReference type="ARBA" id="ARBA00004496"/>
    </source>
</evidence>
<comment type="subcellular location">
    <subcellularLocation>
        <location evidence="1 5">Cytoplasm</location>
    </subcellularLocation>
</comment>
<dbReference type="GO" id="GO:0065003">
    <property type="term" value="P:protein-containing complex assembly"/>
    <property type="evidence" value="ECO:0007669"/>
    <property type="project" value="InterPro"/>
</dbReference>
<evidence type="ECO:0000256" key="5">
    <source>
        <dbReference type="HAMAP-Rule" id="MF_00822"/>
    </source>
</evidence>
<protein>
    <recommendedName>
        <fullName evidence="5">Urease accessory protein UreE</fullName>
    </recommendedName>
</protein>
<dbReference type="Gene3D" id="2.60.260.20">
    <property type="entry name" value="Urease metallochaperone UreE, N-terminal domain"/>
    <property type="match status" value="1"/>
</dbReference>
<dbReference type="Pfam" id="PF02814">
    <property type="entry name" value="UreE_N"/>
    <property type="match status" value="1"/>
</dbReference>
<dbReference type="InterPro" id="IPR012406">
    <property type="entry name" value="UreE"/>
</dbReference>
<evidence type="ECO:0000256" key="6">
    <source>
        <dbReference type="SAM" id="MobiDB-lite"/>
    </source>
</evidence>
<evidence type="ECO:0000256" key="3">
    <source>
        <dbReference type="ARBA" id="ARBA00022596"/>
    </source>
</evidence>
<dbReference type="EMBL" id="LSZQ01000034">
    <property type="protein sequence ID" value="KXU36365.1"/>
    <property type="molecule type" value="Genomic_DNA"/>
</dbReference>
<dbReference type="InterPro" id="IPR004029">
    <property type="entry name" value="UreE_N"/>
</dbReference>
<evidence type="ECO:0000259" key="7">
    <source>
        <dbReference type="SMART" id="SM00988"/>
    </source>
</evidence>
<proteinExistence type="inferred from homology"/>
<dbReference type="RefSeq" id="WP_068629702.1">
    <property type="nucleotide sequence ID" value="NZ_LSZQ01000034.1"/>
</dbReference>
<evidence type="ECO:0000256" key="4">
    <source>
        <dbReference type="ARBA" id="ARBA00023186"/>
    </source>
</evidence>
<keyword evidence="4 5" id="KW-0143">Chaperone</keyword>
<sequence length="191" mass="20091">MLELSSLYDGPQAATDTLELDFDARSKSRQRVRLGSGEEAALLLERGTLLRGGQKLRASDGRIVAVVAAAEALLEARCAGTLALARAAYHLGNRHVMVEIGEGGLRIQADHVLEAMLRGLGADVRAIRAAFEPEAGAYSHGHSHSHGHNNAQPHDHEHTHAHTHSHAHGEVGVANGAGGQGGAKIHMMGGE</sequence>
<keyword evidence="2 5" id="KW-0963">Cytoplasm</keyword>
<dbReference type="HAMAP" id="MF_00822">
    <property type="entry name" value="UreE"/>
    <property type="match status" value="1"/>
</dbReference>
<dbReference type="InterPro" id="IPR036118">
    <property type="entry name" value="UreE_N_sf"/>
</dbReference>
<comment type="caution">
    <text evidence="8">The sequence shown here is derived from an EMBL/GenBank/DDBJ whole genome shotgun (WGS) entry which is preliminary data.</text>
</comment>
<dbReference type="OrthoDB" id="5421304at2"/>
<gene>
    <name evidence="5" type="primary">ureE</name>
    <name evidence="8" type="ORF">AXK11_00560</name>
</gene>
<dbReference type="Pfam" id="PF05194">
    <property type="entry name" value="UreE_C"/>
    <property type="match status" value="1"/>
</dbReference>
<keyword evidence="3 5" id="KW-0533">Nickel</keyword>
<comment type="similarity">
    <text evidence="5">Belongs to the UreE family.</text>
</comment>